<dbReference type="Pfam" id="PF00582">
    <property type="entry name" value="Usp"/>
    <property type="match status" value="1"/>
</dbReference>
<dbReference type="EMBL" id="LAZR01013882">
    <property type="protein sequence ID" value="KKM19896.1"/>
    <property type="molecule type" value="Genomic_DNA"/>
</dbReference>
<dbReference type="AlphaFoldDB" id="A0A0F9HWU1"/>
<accession>A0A0F9HWU1</accession>
<evidence type="ECO:0000313" key="3">
    <source>
        <dbReference type="EMBL" id="KKM19896.1"/>
    </source>
</evidence>
<proteinExistence type="predicted"/>
<reference evidence="3" key="1">
    <citation type="journal article" date="2015" name="Nature">
        <title>Complex archaea that bridge the gap between prokaryotes and eukaryotes.</title>
        <authorList>
            <person name="Spang A."/>
            <person name="Saw J.H."/>
            <person name="Jorgensen S.L."/>
            <person name="Zaremba-Niedzwiedzka K."/>
            <person name="Martijn J."/>
            <person name="Lind A.E."/>
            <person name="van Eijk R."/>
            <person name="Schleper C."/>
            <person name="Guy L."/>
            <person name="Ettema T.J."/>
        </authorList>
    </citation>
    <scope>NUCLEOTIDE SEQUENCE</scope>
</reference>
<dbReference type="InterPro" id="IPR006016">
    <property type="entry name" value="UspA"/>
</dbReference>
<organism evidence="3">
    <name type="scientific">marine sediment metagenome</name>
    <dbReference type="NCBI Taxonomy" id="412755"/>
    <lineage>
        <taxon>unclassified sequences</taxon>
        <taxon>metagenomes</taxon>
        <taxon>ecological metagenomes</taxon>
    </lineage>
</organism>
<keyword evidence="1" id="KW-1133">Transmembrane helix</keyword>
<keyword evidence="1" id="KW-0812">Transmembrane</keyword>
<evidence type="ECO:0000256" key="1">
    <source>
        <dbReference type="SAM" id="Phobius"/>
    </source>
</evidence>
<protein>
    <recommendedName>
        <fullName evidence="2">UspA domain-containing protein</fullName>
    </recommendedName>
</protein>
<feature type="transmembrane region" description="Helical" evidence="1">
    <location>
        <begin position="20"/>
        <end position="40"/>
    </location>
</feature>
<gene>
    <name evidence="3" type="ORF">LCGC14_1650950</name>
</gene>
<dbReference type="InterPro" id="IPR014729">
    <property type="entry name" value="Rossmann-like_a/b/a_fold"/>
</dbReference>
<comment type="caution">
    <text evidence="3">The sequence shown here is derived from an EMBL/GenBank/DDBJ whole genome shotgun (WGS) entry which is preliminary data.</text>
</comment>
<evidence type="ECO:0000259" key="2">
    <source>
        <dbReference type="Pfam" id="PF00582"/>
    </source>
</evidence>
<name>A0A0F9HWU1_9ZZZZ</name>
<keyword evidence="1" id="KW-0472">Membrane</keyword>
<dbReference type="SUPFAM" id="SSF52402">
    <property type="entry name" value="Adenine nucleotide alpha hydrolases-like"/>
    <property type="match status" value="1"/>
</dbReference>
<dbReference type="CDD" id="cd00293">
    <property type="entry name" value="USP-like"/>
    <property type="match status" value="1"/>
</dbReference>
<feature type="non-terminal residue" evidence="3">
    <location>
        <position position="1"/>
    </location>
</feature>
<sequence>KKILVPLDGSRNSFRGLDKAISFARALHATITGVFVLPIYHTALDAERWLAHKGLA</sequence>
<dbReference type="Gene3D" id="3.40.50.620">
    <property type="entry name" value="HUPs"/>
    <property type="match status" value="1"/>
</dbReference>
<feature type="domain" description="UspA" evidence="2">
    <location>
        <begin position="1"/>
        <end position="42"/>
    </location>
</feature>